<dbReference type="PRINTS" id="PR00069">
    <property type="entry name" value="ALDKETRDTASE"/>
</dbReference>
<feature type="domain" description="NADP-dependent oxidoreductase" evidence="7">
    <location>
        <begin position="16"/>
        <end position="285"/>
    </location>
</feature>
<evidence type="ECO:0000256" key="3">
    <source>
        <dbReference type="ARBA" id="ARBA00023002"/>
    </source>
</evidence>
<sequence length="313" mass="35198">MPTEFKLNTGAVIPAIGFGTWQDADAQEDAVYHALKAGYTHIDTARIYGTEAAVAKGIKRAGVPRERLFLTTKLWNNAHHPDDVEKALDASLKDLDTDYIDLFLIHWPVAFARGDELFPKDENDKIKNADIDYVDTYKALEKVYKKGKAKAIGVSNFSKAELERVLKEAEVVPAAQQLESHPWLQQQSYIDFHKEKGIHIIQYSPLGNQNESYDQDKVGRVIDDPVLTEIGKKYNKTSAQVALAWGIARGNTVIPKSKTPARIEQNLQGDFKLDEDDLKKIAAVDKKIRFNDDTETSNYNFFSDLDGNRKSGQ</sequence>
<dbReference type="PROSITE" id="PS00062">
    <property type="entry name" value="ALDOKETO_REDUCTASE_2"/>
    <property type="match status" value="1"/>
</dbReference>
<evidence type="ECO:0000256" key="1">
    <source>
        <dbReference type="ARBA" id="ARBA00007905"/>
    </source>
</evidence>
<dbReference type="InterPro" id="IPR036812">
    <property type="entry name" value="NAD(P)_OxRdtase_dom_sf"/>
</dbReference>
<dbReference type="InterPro" id="IPR020471">
    <property type="entry name" value="AKR"/>
</dbReference>
<evidence type="ECO:0000256" key="4">
    <source>
        <dbReference type="PIRSR" id="PIRSR000097-1"/>
    </source>
</evidence>
<dbReference type="InterPro" id="IPR023210">
    <property type="entry name" value="NADP_OxRdtase_dom"/>
</dbReference>
<dbReference type="GO" id="GO:0016491">
    <property type="term" value="F:oxidoreductase activity"/>
    <property type="evidence" value="ECO:0007669"/>
    <property type="project" value="UniProtKB-KW"/>
</dbReference>
<dbReference type="CDD" id="cd19071">
    <property type="entry name" value="AKR_AKR1-5-like"/>
    <property type="match status" value="1"/>
</dbReference>
<reference evidence="8 9" key="1">
    <citation type="submission" date="2015-09" db="EMBL/GenBank/DDBJ databases">
        <title>Host preference determinants of Valsa canker pathogens revealed by comparative genomics.</title>
        <authorList>
            <person name="Yin Z."/>
            <person name="Huang L."/>
        </authorList>
    </citation>
    <scope>NUCLEOTIDE SEQUENCE [LARGE SCALE GENOMIC DNA]</scope>
    <source>
        <strain evidence="8 9">SXYLt</strain>
    </source>
</reference>
<comment type="caution">
    <text evidence="8">The sequence shown here is derived from an EMBL/GenBank/DDBJ whole genome shotgun (WGS) entry which is preliminary data.</text>
</comment>
<evidence type="ECO:0000256" key="2">
    <source>
        <dbReference type="ARBA" id="ARBA00022857"/>
    </source>
</evidence>
<feature type="binding site" evidence="5">
    <location>
        <position position="106"/>
    </location>
    <ligand>
        <name>substrate</name>
    </ligand>
</feature>
<organism evidence="8 9">
    <name type="scientific">Cytospora leucostoma</name>
    <dbReference type="NCBI Taxonomy" id="1230097"/>
    <lineage>
        <taxon>Eukaryota</taxon>
        <taxon>Fungi</taxon>
        <taxon>Dikarya</taxon>
        <taxon>Ascomycota</taxon>
        <taxon>Pezizomycotina</taxon>
        <taxon>Sordariomycetes</taxon>
        <taxon>Sordariomycetidae</taxon>
        <taxon>Diaporthales</taxon>
        <taxon>Cytosporaceae</taxon>
        <taxon>Cytospora</taxon>
    </lineage>
</organism>
<keyword evidence="3" id="KW-0560">Oxidoreductase</keyword>
<evidence type="ECO:0000313" key="8">
    <source>
        <dbReference type="EMBL" id="ROW15311.1"/>
    </source>
</evidence>
<feature type="active site" description="Proton donor" evidence="4">
    <location>
        <position position="48"/>
    </location>
</feature>
<dbReference type="STRING" id="1230097.A0A423XGE6"/>
<gene>
    <name evidence="8" type="ORF">VPNG_03065</name>
</gene>
<dbReference type="FunFam" id="3.20.20.100:FF:000007">
    <property type="entry name" value="NAD(P)H-dependent D-xylose reductase xyl1"/>
    <property type="match status" value="1"/>
</dbReference>
<evidence type="ECO:0000256" key="6">
    <source>
        <dbReference type="PIRSR" id="PIRSR000097-3"/>
    </source>
</evidence>
<evidence type="ECO:0000259" key="7">
    <source>
        <dbReference type="Pfam" id="PF00248"/>
    </source>
</evidence>
<dbReference type="FunCoup" id="A0A423XGE6">
    <property type="interactions" value="275"/>
</dbReference>
<accession>A0A423XGE6</accession>
<dbReference type="InParanoid" id="A0A423XGE6"/>
<keyword evidence="2" id="KW-0521">NADP</keyword>
<comment type="similarity">
    <text evidence="1">Belongs to the aldo/keto reductase family.</text>
</comment>
<keyword evidence="9" id="KW-1185">Reference proteome</keyword>
<dbReference type="PIRSF" id="PIRSF000097">
    <property type="entry name" value="AKR"/>
    <property type="match status" value="1"/>
</dbReference>
<dbReference type="Proteomes" id="UP000285146">
    <property type="component" value="Unassembled WGS sequence"/>
</dbReference>
<evidence type="ECO:0000256" key="5">
    <source>
        <dbReference type="PIRSR" id="PIRSR000097-2"/>
    </source>
</evidence>
<dbReference type="PANTHER" id="PTHR11732">
    <property type="entry name" value="ALDO/KETO REDUCTASE"/>
    <property type="match status" value="1"/>
</dbReference>
<dbReference type="AlphaFoldDB" id="A0A423XGE6"/>
<dbReference type="OrthoDB" id="416253at2759"/>
<dbReference type="EMBL" id="LKEB01000010">
    <property type="protein sequence ID" value="ROW15311.1"/>
    <property type="molecule type" value="Genomic_DNA"/>
</dbReference>
<dbReference type="Pfam" id="PF00248">
    <property type="entry name" value="Aldo_ket_red"/>
    <property type="match status" value="1"/>
</dbReference>
<proteinExistence type="inferred from homology"/>
<name>A0A423XGE6_9PEZI</name>
<dbReference type="Gene3D" id="3.20.20.100">
    <property type="entry name" value="NADP-dependent oxidoreductase domain"/>
    <property type="match status" value="1"/>
</dbReference>
<protein>
    <recommendedName>
        <fullName evidence="7">NADP-dependent oxidoreductase domain-containing protein</fullName>
    </recommendedName>
</protein>
<evidence type="ECO:0000313" key="9">
    <source>
        <dbReference type="Proteomes" id="UP000285146"/>
    </source>
</evidence>
<dbReference type="InterPro" id="IPR018170">
    <property type="entry name" value="Aldo/ket_reductase_CS"/>
</dbReference>
<dbReference type="SUPFAM" id="SSF51430">
    <property type="entry name" value="NAD(P)-linked oxidoreductase"/>
    <property type="match status" value="1"/>
</dbReference>
<feature type="site" description="Lowers pKa of active site Tyr" evidence="6">
    <location>
        <position position="73"/>
    </location>
</feature>